<dbReference type="AlphaFoldDB" id="A0A250X911"/>
<evidence type="ECO:0000313" key="2">
    <source>
        <dbReference type="Proteomes" id="UP000232323"/>
    </source>
</evidence>
<accession>A0A250X911</accession>
<comment type="caution">
    <text evidence="1">The sequence shown here is derived from an EMBL/GenBank/DDBJ whole genome shotgun (WGS) entry which is preliminary data.</text>
</comment>
<name>A0A250X911_9CHLO</name>
<evidence type="ECO:0000313" key="1">
    <source>
        <dbReference type="EMBL" id="GAX79561.1"/>
    </source>
</evidence>
<gene>
    <name evidence="1" type="ORF">CEUSTIGMA_g7002.t1</name>
</gene>
<dbReference type="EMBL" id="BEGY01000043">
    <property type="protein sequence ID" value="GAX79561.1"/>
    <property type="molecule type" value="Genomic_DNA"/>
</dbReference>
<proteinExistence type="predicted"/>
<organism evidence="1 2">
    <name type="scientific">Chlamydomonas eustigma</name>
    <dbReference type="NCBI Taxonomy" id="1157962"/>
    <lineage>
        <taxon>Eukaryota</taxon>
        <taxon>Viridiplantae</taxon>
        <taxon>Chlorophyta</taxon>
        <taxon>core chlorophytes</taxon>
        <taxon>Chlorophyceae</taxon>
        <taxon>CS clade</taxon>
        <taxon>Chlamydomonadales</taxon>
        <taxon>Chlamydomonadaceae</taxon>
        <taxon>Chlamydomonas</taxon>
    </lineage>
</organism>
<sequence length="143" mass="15437">MVFNGYDSSSAQQVGYKLVSFTIWGQQLTSGAFGVTKLVFPVAQFAAQTIIKNMQLNSSKPLSTSFSIFSPTHITVSTSRFGPIYPSDAYEGVKLSFEIPSGLALLDFFQAPLFAAFPANDTLCPVGLIGNSILMATRPGRKR</sequence>
<keyword evidence="2" id="KW-1185">Reference proteome</keyword>
<dbReference type="Proteomes" id="UP000232323">
    <property type="component" value="Unassembled WGS sequence"/>
</dbReference>
<protein>
    <submittedName>
        <fullName evidence="1">Uncharacterized protein</fullName>
    </submittedName>
</protein>
<reference evidence="1 2" key="1">
    <citation type="submission" date="2017-08" db="EMBL/GenBank/DDBJ databases">
        <title>Acidophilic green algal genome provides insights into adaptation to an acidic environment.</title>
        <authorList>
            <person name="Hirooka S."/>
            <person name="Hirose Y."/>
            <person name="Kanesaki Y."/>
            <person name="Higuchi S."/>
            <person name="Fujiwara T."/>
            <person name="Onuma R."/>
            <person name="Era A."/>
            <person name="Ohbayashi R."/>
            <person name="Uzuka A."/>
            <person name="Nozaki H."/>
            <person name="Yoshikawa H."/>
            <person name="Miyagishima S.Y."/>
        </authorList>
    </citation>
    <scope>NUCLEOTIDE SEQUENCE [LARGE SCALE GENOMIC DNA]</scope>
    <source>
        <strain evidence="1 2">NIES-2499</strain>
    </source>
</reference>